<evidence type="ECO:0000313" key="2">
    <source>
        <dbReference type="EMBL" id="SVC81193.1"/>
    </source>
</evidence>
<accession>A0A382Q6H6</accession>
<reference evidence="2" key="1">
    <citation type="submission" date="2018-05" db="EMBL/GenBank/DDBJ databases">
        <authorList>
            <person name="Lanie J.A."/>
            <person name="Ng W.-L."/>
            <person name="Kazmierczak K.M."/>
            <person name="Andrzejewski T.M."/>
            <person name="Davidsen T.M."/>
            <person name="Wayne K.J."/>
            <person name="Tettelin H."/>
            <person name="Glass J.I."/>
            <person name="Rusch D."/>
            <person name="Podicherti R."/>
            <person name="Tsui H.-C.T."/>
            <person name="Winkler M.E."/>
        </authorList>
    </citation>
    <scope>NUCLEOTIDE SEQUENCE</scope>
</reference>
<sequence length="85" mass="9599">IFITDLIRQRKSFQGVRVENDLGHASIISHIEKDDPAVITTTMDPATKRDLFTNMGISHLAAEVASHFFFLFFLMDVYQALNLGT</sequence>
<name>A0A382Q6H6_9ZZZZ</name>
<protein>
    <submittedName>
        <fullName evidence="2">Uncharacterized protein</fullName>
    </submittedName>
</protein>
<keyword evidence="1" id="KW-0812">Transmembrane</keyword>
<keyword evidence="1" id="KW-1133">Transmembrane helix</keyword>
<proteinExistence type="predicted"/>
<keyword evidence="1" id="KW-0472">Membrane</keyword>
<feature type="transmembrane region" description="Helical" evidence="1">
    <location>
        <begin position="57"/>
        <end position="75"/>
    </location>
</feature>
<gene>
    <name evidence="2" type="ORF">METZ01_LOCUS334047</name>
</gene>
<dbReference type="AlphaFoldDB" id="A0A382Q6H6"/>
<organism evidence="2">
    <name type="scientific">marine metagenome</name>
    <dbReference type="NCBI Taxonomy" id="408172"/>
    <lineage>
        <taxon>unclassified sequences</taxon>
        <taxon>metagenomes</taxon>
        <taxon>ecological metagenomes</taxon>
    </lineage>
</organism>
<dbReference type="EMBL" id="UINC01112329">
    <property type="protein sequence ID" value="SVC81193.1"/>
    <property type="molecule type" value="Genomic_DNA"/>
</dbReference>
<evidence type="ECO:0000256" key="1">
    <source>
        <dbReference type="SAM" id="Phobius"/>
    </source>
</evidence>
<feature type="non-terminal residue" evidence="2">
    <location>
        <position position="1"/>
    </location>
</feature>